<evidence type="ECO:0000256" key="1">
    <source>
        <dbReference type="ARBA" id="ARBA00004141"/>
    </source>
</evidence>
<dbReference type="InterPro" id="IPR003663">
    <property type="entry name" value="Sugar/inositol_transpt"/>
</dbReference>
<keyword evidence="6" id="KW-0904">Protein phosphatase</keyword>
<dbReference type="AlphaFoldDB" id="A0A8H6BW21"/>
<evidence type="ECO:0000256" key="9">
    <source>
        <dbReference type="SAM" id="MobiDB-lite"/>
    </source>
</evidence>
<dbReference type="PANTHER" id="PTHR48020">
    <property type="entry name" value="PROTON MYO-INOSITOL COTRANSPORTER"/>
    <property type="match status" value="1"/>
</dbReference>
<dbReference type="Gene3D" id="3.90.190.10">
    <property type="entry name" value="Protein tyrosine phosphatase superfamily"/>
    <property type="match status" value="1"/>
</dbReference>
<dbReference type="InterPro" id="IPR005828">
    <property type="entry name" value="MFS_sugar_transport-like"/>
</dbReference>
<dbReference type="PROSITE" id="PS00383">
    <property type="entry name" value="TYR_PHOSPHATASE_1"/>
    <property type="match status" value="1"/>
</dbReference>
<evidence type="ECO:0000256" key="5">
    <source>
        <dbReference type="ARBA" id="ARBA00022801"/>
    </source>
</evidence>
<feature type="compositionally biased region" description="Basic and acidic residues" evidence="9">
    <location>
        <begin position="19"/>
        <end position="30"/>
    </location>
</feature>
<dbReference type="Gene3D" id="1.20.1250.20">
    <property type="entry name" value="MFS general substrate transporter like domains"/>
    <property type="match status" value="2"/>
</dbReference>
<dbReference type="PRINTS" id="PR00171">
    <property type="entry name" value="SUGRTRNSPORT"/>
</dbReference>
<dbReference type="GO" id="GO:0016020">
    <property type="term" value="C:membrane"/>
    <property type="evidence" value="ECO:0007669"/>
    <property type="project" value="UniProtKB-SubCell"/>
</dbReference>
<sequence>MSSVSSENNSGLFGTDVYDETKENKPKYEHEEGLEFGSDFDFDGEFEKYAAMGAAEKQSGAWMTNFKNLEFPLGVSPSVLVQTLGIFAAFCGILSGVDQSLISGASIGMDKSLHFNSHENSLVSSLMPLGAKALMASCILYTIGAILCAAAPIPKELADGTFNNHRSRDVMYAGRFILGIGVGIEGGGVGVYISESVPSNKRGSLVSLYQLSIALGEVLGYAIAAIFYEVHGGVPRYLVFKGKFGEAFNVFARLRDLGDRHSKIEFVQMVQAAEAERELRLTQNKSKVWFELVTIPRNRRALVYGIVMITLGQLTGINAVMYYLSTLMGRIGFSTKNSVFMSLVGGGSLLIGTIPAILYMDKFGRRGLYLSSIDPIFKEIDLKSEYGITHILSVVPGTMKESYFSDYEWKQIEITDEETTNVIQYFPESYAFIESALFQNSNDKKHQSCVLVHCSQGVSRSATFIIAYLMQKYHLSIDQALHAVKRKCPGAEPNPGFMNQLKLYNEMGFKIDESNQKYNEILKSNSLKTDPTGRSLRDMIMEKSGSPKELKKSCYTNFVVKDVVKY</sequence>
<evidence type="ECO:0000256" key="6">
    <source>
        <dbReference type="ARBA" id="ARBA00022912"/>
    </source>
</evidence>
<keyword evidence="7 10" id="KW-1133">Transmembrane helix</keyword>
<dbReference type="PROSITE" id="PS50054">
    <property type="entry name" value="TYR_PHOSPHATASE_DUAL"/>
    <property type="match status" value="1"/>
</dbReference>
<feature type="transmembrane region" description="Helical" evidence="10">
    <location>
        <begin position="129"/>
        <end position="151"/>
    </location>
</feature>
<dbReference type="InterPro" id="IPR005829">
    <property type="entry name" value="Sugar_transporter_CS"/>
</dbReference>
<dbReference type="Proteomes" id="UP000536275">
    <property type="component" value="Unassembled WGS sequence"/>
</dbReference>
<evidence type="ECO:0000256" key="4">
    <source>
        <dbReference type="ARBA" id="ARBA00022692"/>
    </source>
</evidence>
<accession>A0A8H6BW21</accession>
<reference evidence="13 14" key="1">
    <citation type="submission" date="2020-03" db="EMBL/GenBank/DDBJ databases">
        <title>FDA dAtabase for Regulatory Grade micrObial Sequences (FDA-ARGOS): Supporting development and validation of Infectious Disease Dx tests.</title>
        <authorList>
            <person name="Campos J."/>
            <person name="Goldberg B."/>
            <person name="Tallon L."/>
            <person name="Sadzewicz L."/>
            <person name="Vavikolanu K."/>
            <person name="Mehta A."/>
            <person name="Aluvathingal J."/>
            <person name="Nadendla S."/>
            <person name="Nandy P."/>
            <person name="Geyer C."/>
            <person name="Yan Y."/>
            <person name="Sichtig H."/>
        </authorList>
    </citation>
    <scope>NUCLEOTIDE SEQUENCE [LARGE SCALE GENOMIC DNA]</scope>
    <source>
        <strain evidence="13 14">FDAARGOS_656</strain>
    </source>
</reference>
<dbReference type="InterPro" id="IPR050814">
    <property type="entry name" value="Myo-inositol_Transporter"/>
</dbReference>
<dbReference type="GO" id="GO:0022857">
    <property type="term" value="F:transmembrane transporter activity"/>
    <property type="evidence" value="ECO:0007669"/>
    <property type="project" value="InterPro"/>
</dbReference>
<evidence type="ECO:0000256" key="3">
    <source>
        <dbReference type="ARBA" id="ARBA00022448"/>
    </source>
</evidence>
<protein>
    <submittedName>
        <fullName evidence="13">Sugar (And other) transporter family protein</fullName>
    </submittedName>
</protein>
<evidence type="ECO:0000313" key="13">
    <source>
        <dbReference type="EMBL" id="KAF6067026.1"/>
    </source>
</evidence>
<feature type="region of interest" description="Disordered" evidence="9">
    <location>
        <begin position="1"/>
        <end position="30"/>
    </location>
</feature>
<comment type="caution">
    <text evidence="13">The sequence shown here is derived from an EMBL/GenBank/DDBJ whole genome shotgun (WGS) entry which is preliminary data.</text>
</comment>
<feature type="compositionally biased region" description="Polar residues" evidence="9">
    <location>
        <begin position="1"/>
        <end position="12"/>
    </location>
</feature>
<dbReference type="InterPro" id="IPR036259">
    <property type="entry name" value="MFS_trans_sf"/>
</dbReference>
<dbReference type="InterPro" id="IPR029021">
    <property type="entry name" value="Prot-tyrosine_phosphatase-like"/>
</dbReference>
<dbReference type="InterPro" id="IPR020422">
    <property type="entry name" value="TYR_PHOSPHATASE_DUAL_dom"/>
</dbReference>
<feature type="transmembrane region" description="Helical" evidence="10">
    <location>
        <begin position="301"/>
        <end position="324"/>
    </location>
</feature>
<evidence type="ECO:0000256" key="8">
    <source>
        <dbReference type="ARBA" id="ARBA00023136"/>
    </source>
</evidence>
<dbReference type="Pfam" id="PF00782">
    <property type="entry name" value="DSPc"/>
    <property type="match status" value="1"/>
</dbReference>
<keyword evidence="3" id="KW-0813">Transport</keyword>
<dbReference type="GO" id="GO:0015791">
    <property type="term" value="P:polyol transmembrane transport"/>
    <property type="evidence" value="ECO:0007669"/>
    <property type="project" value="UniProtKB-ARBA"/>
</dbReference>
<dbReference type="SUPFAM" id="SSF52799">
    <property type="entry name" value="(Phosphotyrosine protein) phosphatases II"/>
    <property type="match status" value="1"/>
</dbReference>
<keyword evidence="4 10" id="KW-0812">Transmembrane</keyword>
<dbReference type="PANTHER" id="PTHR48020:SF9">
    <property type="entry name" value="MAJOR FACILITATOR SUPERFAMILY (MFS) PROFILE DOMAIN-CONTAINING PROTEIN"/>
    <property type="match status" value="1"/>
</dbReference>
<feature type="transmembrane region" description="Helical" evidence="10">
    <location>
        <begin position="172"/>
        <end position="194"/>
    </location>
</feature>
<dbReference type="InterPro" id="IPR000387">
    <property type="entry name" value="Tyr_Pase_dom"/>
</dbReference>
<organism evidence="13 14">
    <name type="scientific">Candida albicans</name>
    <name type="common">Yeast</name>
    <dbReference type="NCBI Taxonomy" id="5476"/>
    <lineage>
        <taxon>Eukaryota</taxon>
        <taxon>Fungi</taxon>
        <taxon>Dikarya</taxon>
        <taxon>Ascomycota</taxon>
        <taxon>Saccharomycotina</taxon>
        <taxon>Pichiomycetes</taxon>
        <taxon>Debaryomycetaceae</taxon>
        <taxon>Candida/Lodderomyces clade</taxon>
        <taxon>Candida</taxon>
    </lineage>
</organism>
<evidence type="ECO:0000259" key="12">
    <source>
        <dbReference type="PROSITE" id="PS50056"/>
    </source>
</evidence>
<feature type="transmembrane region" description="Helical" evidence="10">
    <location>
        <begin position="339"/>
        <end position="360"/>
    </location>
</feature>
<evidence type="ECO:0000256" key="7">
    <source>
        <dbReference type="ARBA" id="ARBA00022989"/>
    </source>
</evidence>
<name>A0A8H6BW21_CANAX</name>
<evidence type="ECO:0000256" key="2">
    <source>
        <dbReference type="ARBA" id="ARBA00010992"/>
    </source>
</evidence>
<evidence type="ECO:0000313" key="14">
    <source>
        <dbReference type="Proteomes" id="UP000536275"/>
    </source>
</evidence>
<dbReference type="GO" id="GO:0015798">
    <property type="term" value="P:myo-inositol transport"/>
    <property type="evidence" value="ECO:0007669"/>
    <property type="project" value="UniProtKB-ARBA"/>
</dbReference>
<comment type="subcellular location">
    <subcellularLocation>
        <location evidence="1">Membrane</location>
        <topology evidence="1">Multi-pass membrane protein</topology>
    </subcellularLocation>
</comment>
<dbReference type="InterPro" id="IPR000340">
    <property type="entry name" value="Dual-sp_phosphatase_cat-dom"/>
</dbReference>
<dbReference type="PROSITE" id="PS00216">
    <property type="entry name" value="SUGAR_TRANSPORT_1"/>
    <property type="match status" value="1"/>
</dbReference>
<dbReference type="GO" id="GO:0004721">
    <property type="term" value="F:phosphoprotein phosphatase activity"/>
    <property type="evidence" value="ECO:0007669"/>
    <property type="project" value="UniProtKB-KW"/>
</dbReference>
<feature type="transmembrane region" description="Helical" evidence="10">
    <location>
        <begin position="206"/>
        <end position="228"/>
    </location>
</feature>
<keyword evidence="5" id="KW-0378">Hydrolase</keyword>
<evidence type="ECO:0000259" key="11">
    <source>
        <dbReference type="PROSITE" id="PS50054"/>
    </source>
</evidence>
<keyword evidence="8 10" id="KW-0472">Membrane</keyword>
<dbReference type="PROSITE" id="PS50056">
    <property type="entry name" value="TYR_PHOSPHATASE_2"/>
    <property type="match status" value="1"/>
</dbReference>
<dbReference type="SUPFAM" id="SSF103473">
    <property type="entry name" value="MFS general substrate transporter"/>
    <property type="match status" value="1"/>
</dbReference>
<dbReference type="PROSITE" id="PS00217">
    <property type="entry name" value="SUGAR_TRANSPORT_2"/>
    <property type="match status" value="1"/>
</dbReference>
<dbReference type="Pfam" id="PF00083">
    <property type="entry name" value="Sugar_tr"/>
    <property type="match status" value="2"/>
</dbReference>
<dbReference type="EMBL" id="JABWAD010000055">
    <property type="protein sequence ID" value="KAF6067026.1"/>
    <property type="molecule type" value="Genomic_DNA"/>
</dbReference>
<dbReference type="SMART" id="SM00195">
    <property type="entry name" value="DSPc"/>
    <property type="match status" value="1"/>
</dbReference>
<proteinExistence type="inferred from homology"/>
<dbReference type="InterPro" id="IPR016130">
    <property type="entry name" value="Tyr_Pase_AS"/>
</dbReference>
<feature type="domain" description="Tyrosine specific protein phosphatases" evidence="12">
    <location>
        <begin position="417"/>
        <end position="491"/>
    </location>
</feature>
<feature type="domain" description="Tyrosine-protein phosphatase" evidence="11">
    <location>
        <begin position="359"/>
        <end position="510"/>
    </location>
</feature>
<evidence type="ECO:0000256" key="10">
    <source>
        <dbReference type="SAM" id="Phobius"/>
    </source>
</evidence>
<comment type="similarity">
    <text evidence="2">Belongs to the major facilitator superfamily. Sugar transporter (TC 2.A.1.1) family.</text>
</comment>
<gene>
    <name evidence="13" type="ORF">FOB64_004466</name>
</gene>
<dbReference type="CDD" id="cd14518">
    <property type="entry name" value="DSP_fungal_YVH1"/>
    <property type="match status" value="1"/>
</dbReference>